<dbReference type="EMBL" id="ACKP02000010">
    <property type="protein sequence ID" value="EEX78178.1"/>
    <property type="molecule type" value="Genomic_DNA"/>
</dbReference>
<organism evidence="2 3">
    <name type="scientific">Selenomonas sputigena (strain ATCC 35185 / DSM 20758 / CCUG 44933 / VPI D19B-28)</name>
    <dbReference type="NCBI Taxonomy" id="546271"/>
    <lineage>
        <taxon>Bacteria</taxon>
        <taxon>Bacillati</taxon>
        <taxon>Bacillota</taxon>
        <taxon>Negativicutes</taxon>
        <taxon>Selenomonadales</taxon>
        <taxon>Selenomonadaceae</taxon>
        <taxon>Selenomonas</taxon>
    </lineage>
</organism>
<reference evidence="1 4" key="2">
    <citation type="submission" date="2011-04" db="EMBL/GenBank/DDBJ databases">
        <title>The complete genome of Selenomonas sputigena DSM 20758.</title>
        <authorList>
            <consortium name="US DOE Joint Genome Institute (JGI-PGF)"/>
            <person name="Lucas S."/>
            <person name="Copeland A."/>
            <person name="Lapidus A."/>
            <person name="Bruce D."/>
            <person name="Goodwin L."/>
            <person name="Pitluck S."/>
            <person name="Peters L."/>
            <person name="Kyrpides N."/>
            <person name="Mavromatis K."/>
            <person name="Ivanova N."/>
            <person name="Ovchinnikova G."/>
            <person name="Teshima H."/>
            <person name="Detter J.C."/>
            <person name="Tapia R."/>
            <person name="Han C."/>
            <person name="Land M."/>
            <person name="Hauser L."/>
            <person name="Markowitz V."/>
            <person name="Cheng J.-F."/>
            <person name="Hugenholtz P."/>
            <person name="Woyke T."/>
            <person name="Wu D."/>
            <person name="Gronow S."/>
            <person name="Wellnitz S."/>
            <person name="Schneider S."/>
            <person name="Klenk H.-P."/>
            <person name="Eisen J.A."/>
        </authorList>
    </citation>
    <scope>NUCLEOTIDE SEQUENCE [LARGE SCALE GENOMIC DNA]</scope>
    <source>
        <strain evidence="1">ATCC 35185</strain>
        <strain evidence="4">ATCC 35185 / DSM 20758 / VPI D19B-28</strain>
    </source>
</reference>
<accession>C9LSD8</accession>
<gene>
    <name evidence="1" type="ordered locus">Selsp_1789</name>
    <name evidence="2" type="ORF">SELSPUOL_00362</name>
</gene>
<evidence type="ECO:0000313" key="1">
    <source>
        <dbReference type="EMBL" id="AEC00744.1"/>
    </source>
</evidence>
<reference evidence="2 3" key="1">
    <citation type="submission" date="2009-09" db="EMBL/GenBank/DDBJ databases">
        <authorList>
            <person name="Weinstock G."/>
            <person name="Sodergren E."/>
            <person name="Clifton S."/>
            <person name="Fulton L."/>
            <person name="Fulton B."/>
            <person name="Courtney L."/>
            <person name="Fronick C."/>
            <person name="Harrison M."/>
            <person name="Strong C."/>
            <person name="Farmer C."/>
            <person name="Delahaunty K."/>
            <person name="Markovic C."/>
            <person name="Hall O."/>
            <person name="Minx P."/>
            <person name="Tomlinson C."/>
            <person name="Mitreva M."/>
            <person name="Nelson J."/>
            <person name="Hou S."/>
            <person name="Wollam A."/>
            <person name="Pepin K.H."/>
            <person name="Johnson M."/>
            <person name="Bhonagiri V."/>
            <person name="Nash W.E."/>
            <person name="Warren W."/>
            <person name="Chinwalla A."/>
            <person name="Mardis E.R."/>
            <person name="Wilson R.K."/>
        </authorList>
    </citation>
    <scope>NUCLEOTIDE SEQUENCE [LARGE SCALE GENOMIC DNA]</scope>
    <source>
        <strain evidence="2">ATCC 35185</strain>
        <strain evidence="3">ATCC 35185 / DSM 20758 / VPI D19B-28</strain>
    </source>
</reference>
<dbReference type="OrthoDB" id="8617719at2"/>
<keyword evidence="4" id="KW-1185">Reference proteome</keyword>
<evidence type="ECO:0000313" key="4">
    <source>
        <dbReference type="Proteomes" id="UP000011124"/>
    </source>
</evidence>
<proteinExistence type="predicted"/>
<dbReference type="EMBL" id="CP002637">
    <property type="protein sequence ID" value="AEC00744.1"/>
    <property type="molecule type" value="Genomic_DNA"/>
</dbReference>
<dbReference type="Proteomes" id="UP000011124">
    <property type="component" value="Chromosome"/>
</dbReference>
<dbReference type="Gene3D" id="1.10.30.50">
    <property type="match status" value="1"/>
</dbReference>
<dbReference type="Proteomes" id="UP000003505">
    <property type="component" value="Unassembled WGS sequence"/>
</dbReference>
<dbReference type="AlphaFoldDB" id="C9LSD8"/>
<evidence type="ECO:0000313" key="2">
    <source>
        <dbReference type="EMBL" id="EEX78178.1"/>
    </source>
</evidence>
<dbReference type="HOGENOM" id="CLU_092819_1_0_9"/>
<name>C9LSD8_SELS3</name>
<dbReference type="STRING" id="546271.Selsp_1789"/>
<dbReference type="eggNOG" id="COG1403">
    <property type="taxonomic scope" value="Bacteria"/>
</dbReference>
<dbReference type="KEGG" id="ssg:Selsp_1789"/>
<sequence length="212" mass="24284">MIYIKKNEPPGEFIRYAKSSGACFDGMDSAVKATLRTALLQEQKYLCAYCMTSLEDSYKYVKIEHYVPRDADNELAYKNLLAVCCGNAGKPKTVQTCDTRKGNTILQIDPQNQHHMADIFYDGNGKIYIKNKEWQADLDDVLNLNCPELQAGRKAALDGLCAVLYKENKAKSASKAYLEKRLKFYQEGKDGRLRSYCGILRYYLQKRIRQCR</sequence>
<protein>
    <submittedName>
        <fullName evidence="2">Putative TIGR02646 family protein</fullName>
    </submittedName>
</protein>
<dbReference type="RefSeq" id="WP_006191129.1">
    <property type="nucleotide sequence ID" value="NC_015437.1"/>
</dbReference>
<evidence type="ECO:0000313" key="3">
    <source>
        <dbReference type="Proteomes" id="UP000003505"/>
    </source>
</evidence>